<dbReference type="InterPro" id="IPR058625">
    <property type="entry name" value="MdtA-like_BSH"/>
</dbReference>
<evidence type="ECO:0000259" key="9">
    <source>
        <dbReference type="Pfam" id="PF25917"/>
    </source>
</evidence>
<evidence type="ECO:0000259" key="11">
    <source>
        <dbReference type="Pfam" id="PF25967"/>
    </source>
</evidence>
<dbReference type="Pfam" id="PF25917">
    <property type="entry name" value="BSH_RND"/>
    <property type="match status" value="1"/>
</dbReference>
<feature type="domain" description="Multidrug resistance protein MdtA-like beta-barrel" evidence="10">
    <location>
        <begin position="251"/>
        <end position="333"/>
    </location>
</feature>
<dbReference type="NCBIfam" id="TIGR01730">
    <property type="entry name" value="RND_mfp"/>
    <property type="match status" value="1"/>
</dbReference>
<proteinExistence type="inferred from homology"/>
<evidence type="ECO:0000256" key="5">
    <source>
        <dbReference type="ARBA" id="ARBA00022519"/>
    </source>
</evidence>
<dbReference type="InterPro" id="IPR006143">
    <property type="entry name" value="RND_pump_MFP"/>
</dbReference>
<sequence length="502" mass="51620">MARTFRVLMSVAVIGAVAYGAYVTRERWLGSAERLLGYQSAAAPDAQAEGGRRGNQGQGFGQGGGRRRGSLSQFTGPVPVLAADAKSADVPVYIDGVGSVKALNTVTVRAQVSGKVVEIGFEEGQDIKKGDVIARIDDAVYKAQLDQAIGKKAQDEALLAGAKRDLERFQRMVVTASGTQQQVDTATSQVAQYTAAIQSDQAAIESAQATLDYTTIKAPIDGRTGIRNVDVGNLVSASDATGIVTLSQIKPISVLFSIPQQQLGRVNAASATGTLSVQAIASNGQTVIDNGTLAVVDNQVDPTTGTVKLKANFPNDKLALWPGAFVNARLLVETLKGVTVIPTAAVQRGPNGTFVYVVRQDQTVSMKPVTVRQQDDVQAVIADGLAPGDKVVTTGFARLQDGSKVQVSAGAGAAAPAATTPAVDGQPVAENAAQPDQAQTNGNTAGDGRRPHRQHNGQGGGNGGHRKHNADGAGGNDANSNANSGGGDAASTNPPATSTQQQ</sequence>
<feature type="domain" description="Multidrug resistance protein MdtA-like barrel-sandwich hybrid" evidence="9">
    <location>
        <begin position="104"/>
        <end position="246"/>
    </location>
</feature>
<feature type="compositionally biased region" description="Polar residues" evidence="7">
    <location>
        <begin position="434"/>
        <end position="444"/>
    </location>
</feature>
<comment type="subcellular location">
    <subcellularLocation>
        <location evidence="1">Cell membrane</location>
    </subcellularLocation>
</comment>
<feature type="domain" description="Multidrug resistance protein MdtA-like C-terminal permuted SH3" evidence="11">
    <location>
        <begin position="339"/>
        <end position="396"/>
    </location>
</feature>
<feature type="region of interest" description="Disordered" evidence="7">
    <location>
        <begin position="431"/>
        <end position="502"/>
    </location>
</feature>
<dbReference type="Pfam" id="PF25944">
    <property type="entry name" value="Beta-barrel_RND"/>
    <property type="match status" value="1"/>
</dbReference>
<name>A0A7W6ZSJ2_9HYPH</name>
<dbReference type="Pfam" id="PF25967">
    <property type="entry name" value="RND-MFP_C"/>
    <property type="match status" value="1"/>
</dbReference>
<comment type="similarity">
    <text evidence="2">Belongs to the membrane fusion protein (MFP) (TC 8.A.1) family.</text>
</comment>
<dbReference type="SUPFAM" id="SSF111369">
    <property type="entry name" value="HlyD-like secretion proteins"/>
    <property type="match status" value="1"/>
</dbReference>
<reference evidence="12 13" key="1">
    <citation type="submission" date="2020-08" db="EMBL/GenBank/DDBJ databases">
        <title>Genomic Encyclopedia of Type Strains, Phase IV (KMG-V): Genome sequencing to study the core and pangenomes of soil and plant-associated prokaryotes.</title>
        <authorList>
            <person name="Whitman W."/>
        </authorList>
    </citation>
    <scope>NUCLEOTIDE SEQUENCE [LARGE SCALE GENOMIC DNA]</scope>
    <source>
        <strain evidence="12 13">SEMIA 492</strain>
    </source>
</reference>
<evidence type="ECO:0000256" key="6">
    <source>
        <dbReference type="ARBA" id="ARBA00023136"/>
    </source>
</evidence>
<keyword evidence="6" id="KW-0472">Membrane</keyword>
<dbReference type="InterPro" id="IPR058624">
    <property type="entry name" value="MdtA-like_HH"/>
</dbReference>
<protein>
    <submittedName>
        <fullName evidence="12">Multidrug efflux system membrane fusion protein</fullName>
    </submittedName>
</protein>
<dbReference type="RefSeq" id="WP_028751443.1">
    <property type="nucleotide sequence ID" value="NZ_JACIIG010000004.1"/>
</dbReference>
<organism evidence="12 13">
    <name type="scientific">Rhizobium leucaenae</name>
    <dbReference type="NCBI Taxonomy" id="29450"/>
    <lineage>
        <taxon>Bacteria</taxon>
        <taxon>Pseudomonadati</taxon>
        <taxon>Pseudomonadota</taxon>
        <taxon>Alphaproteobacteria</taxon>
        <taxon>Hyphomicrobiales</taxon>
        <taxon>Rhizobiaceae</taxon>
        <taxon>Rhizobium/Agrobacterium group</taxon>
        <taxon>Rhizobium</taxon>
    </lineage>
</organism>
<dbReference type="Gene3D" id="2.40.420.20">
    <property type="match status" value="1"/>
</dbReference>
<dbReference type="EMBL" id="JACIIG010000004">
    <property type="protein sequence ID" value="MBB4567982.1"/>
    <property type="molecule type" value="Genomic_DNA"/>
</dbReference>
<feature type="domain" description="Multidrug resistance protein MdtA-like alpha-helical hairpin" evidence="8">
    <location>
        <begin position="144"/>
        <end position="214"/>
    </location>
</feature>
<evidence type="ECO:0000259" key="8">
    <source>
        <dbReference type="Pfam" id="PF25876"/>
    </source>
</evidence>
<evidence type="ECO:0000256" key="3">
    <source>
        <dbReference type="ARBA" id="ARBA00022448"/>
    </source>
</evidence>
<keyword evidence="3" id="KW-0813">Transport</keyword>
<keyword evidence="13" id="KW-1185">Reference proteome</keyword>
<feature type="region of interest" description="Disordered" evidence="7">
    <location>
        <begin position="46"/>
        <end position="68"/>
    </location>
</feature>
<dbReference type="GO" id="GO:0015562">
    <property type="term" value="F:efflux transmembrane transporter activity"/>
    <property type="evidence" value="ECO:0007669"/>
    <property type="project" value="TreeGrafter"/>
</dbReference>
<dbReference type="GO" id="GO:0030313">
    <property type="term" value="C:cell envelope"/>
    <property type="evidence" value="ECO:0007669"/>
    <property type="project" value="UniProtKB-SubCell"/>
</dbReference>
<evidence type="ECO:0000259" key="10">
    <source>
        <dbReference type="Pfam" id="PF25944"/>
    </source>
</evidence>
<dbReference type="Gene3D" id="1.10.287.470">
    <property type="entry name" value="Helix hairpin bin"/>
    <property type="match status" value="1"/>
</dbReference>
<evidence type="ECO:0000313" key="12">
    <source>
        <dbReference type="EMBL" id="MBB4567982.1"/>
    </source>
</evidence>
<accession>A0A7W6ZSJ2</accession>
<comment type="caution">
    <text evidence="12">The sequence shown here is derived from an EMBL/GenBank/DDBJ whole genome shotgun (WGS) entry which is preliminary data.</text>
</comment>
<feature type="compositionally biased region" description="Polar residues" evidence="7">
    <location>
        <begin position="492"/>
        <end position="502"/>
    </location>
</feature>
<feature type="compositionally biased region" description="Gly residues" evidence="7">
    <location>
        <begin position="53"/>
        <end position="64"/>
    </location>
</feature>
<dbReference type="InterPro" id="IPR058627">
    <property type="entry name" value="MdtA-like_C"/>
</dbReference>
<evidence type="ECO:0000313" key="13">
    <source>
        <dbReference type="Proteomes" id="UP000543836"/>
    </source>
</evidence>
<dbReference type="Pfam" id="PF25876">
    <property type="entry name" value="HH_MFP_RND"/>
    <property type="match status" value="1"/>
</dbReference>
<gene>
    <name evidence="12" type="ORF">GGE60_002093</name>
</gene>
<dbReference type="AlphaFoldDB" id="A0A7W6ZSJ2"/>
<dbReference type="Gene3D" id="2.40.30.170">
    <property type="match status" value="1"/>
</dbReference>
<dbReference type="GO" id="GO:1990281">
    <property type="term" value="C:efflux pump complex"/>
    <property type="evidence" value="ECO:0007669"/>
    <property type="project" value="TreeGrafter"/>
</dbReference>
<dbReference type="Proteomes" id="UP000543836">
    <property type="component" value="Unassembled WGS sequence"/>
</dbReference>
<dbReference type="OrthoDB" id="9783047at2"/>
<dbReference type="InterPro" id="IPR058626">
    <property type="entry name" value="MdtA-like_b-barrel"/>
</dbReference>
<evidence type="ECO:0000256" key="2">
    <source>
        <dbReference type="ARBA" id="ARBA00009477"/>
    </source>
</evidence>
<dbReference type="PANTHER" id="PTHR30469:SF12">
    <property type="entry name" value="MULTIDRUG RESISTANCE PROTEIN MDTA"/>
    <property type="match status" value="1"/>
</dbReference>
<keyword evidence="5" id="KW-0997">Cell inner membrane</keyword>
<keyword evidence="4" id="KW-1003">Cell membrane</keyword>
<dbReference type="Gene3D" id="2.40.50.100">
    <property type="match status" value="1"/>
</dbReference>
<evidence type="ECO:0000256" key="4">
    <source>
        <dbReference type="ARBA" id="ARBA00022475"/>
    </source>
</evidence>
<dbReference type="PANTHER" id="PTHR30469">
    <property type="entry name" value="MULTIDRUG RESISTANCE PROTEIN MDTA"/>
    <property type="match status" value="1"/>
</dbReference>
<dbReference type="FunFam" id="2.40.420.20:FF:000001">
    <property type="entry name" value="Efflux RND transporter periplasmic adaptor subunit"/>
    <property type="match status" value="1"/>
</dbReference>
<evidence type="ECO:0000256" key="1">
    <source>
        <dbReference type="ARBA" id="ARBA00004236"/>
    </source>
</evidence>
<evidence type="ECO:0000256" key="7">
    <source>
        <dbReference type="SAM" id="MobiDB-lite"/>
    </source>
</evidence>